<organism evidence="10 11">
    <name type="scientific">Porites evermanni</name>
    <dbReference type="NCBI Taxonomy" id="104178"/>
    <lineage>
        <taxon>Eukaryota</taxon>
        <taxon>Metazoa</taxon>
        <taxon>Cnidaria</taxon>
        <taxon>Anthozoa</taxon>
        <taxon>Hexacorallia</taxon>
        <taxon>Scleractinia</taxon>
        <taxon>Fungiina</taxon>
        <taxon>Poritidae</taxon>
        <taxon>Porites</taxon>
    </lineage>
</organism>
<feature type="transmembrane region" description="Helical" evidence="8">
    <location>
        <begin position="39"/>
        <end position="62"/>
    </location>
</feature>
<evidence type="ECO:0000256" key="8">
    <source>
        <dbReference type="SAM" id="Phobius"/>
    </source>
</evidence>
<dbReference type="InterPro" id="IPR000276">
    <property type="entry name" value="GPCR_Rhodpsn"/>
</dbReference>
<dbReference type="EMBL" id="CALNXI010000616">
    <property type="protein sequence ID" value="CAH3030154.1"/>
    <property type="molecule type" value="Genomic_DNA"/>
</dbReference>
<feature type="transmembrane region" description="Helical" evidence="8">
    <location>
        <begin position="344"/>
        <end position="364"/>
    </location>
</feature>
<evidence type="ECO:0000256" key="7">
    <source>
        <dbReference type="ARBA" id="ARBA00023224"/>
    </source>
</evidence>
<dbReference type="PRINTS" id="PR00237">
    <property type="entry name" value="GPCRRHODOPSN"/>
</dbReference>
<sequence length="859" mass="98863">VVVGTICYCILFIMSVIGNTWIIIVTCQKTIKLRIFNHFTWLVANLAFADLLFTFLTIFNVVQHWPGGDSTCKFHGFLIEATYTTSISTLVVISYQRLKAVIEPFNARFSRWTTMKFSKLAIIWGLCFAVCSPMVFIYRLKTKKNGQIVCVTTARGNIGPQIYYSFHGAIFFVSPLVYMIVTLKKINRALMRRVVPMRSIVAAETNRRHRKVVRILTALTVAFVICWSPFMITRTLIYFHLASPGVAWRASQLLICVNPALDPLLYGYYGGNLKTVLRRVLRCHFLQRQEHTDVTCMTVPHNHFTWLVANLAFADLVFTSLTIFNTISFHWRWPGGDSICKFHGFLVEATYTTSISTLVVISYQRLKAVIHPFKAKFSCWARMKYMKLAIIWGLCFSVCSPLFFIYRVETQINGDIVCVTTTWGDTGRQIYYSLHGTLFFVLPLLYMIVTQTNIHSALQPRGVPIRSSLAEEIKLRHRKVARTLAALTIAFAICWSPFMITRTLLFFHLPSVDVAWRASQLLICVNPALDPLLYGYYGGNIKSVLRRILRGRFSRRRVYDVTSMTVDGFPLSVVIFLWIFYVTVFIFSVVGNTWVIKNSYRTIRKKNYYPFTWLVVNLACADLMFIFLTIFNTIGVFWKWVGGDNTCKLQGFLVEAAYTTSISTLVVISYQRLKAVADPFDFNARNKRISQRKYYVTLALIWILCFAVCSPLIFIYRVETHENGDVVCVTTSWGNKGRQIYYCLHGAFFFVLPLLYMIVTQTRIYRVLRDRAMPRHSYSREESNQKHKKVAKTLAALTIAFVICWSPFMITRTLIYFHLASPDVAWRASQLLICVNPALDPLLYGYYGGNLKTVLRRVL</sequence>
<feature type="transmembrane region" description="Helical" evidence="8">
    <location>
        <begin position="573"/>
        <end position="596"/>
    </location>
</feature>
<feature type="transmembrane region" description="Helical" evidence="8">
    <location>
        <begin position="825"/>
        <end position="847"/>
    </location>
</feature>
<feature type="transmembrane region" description="Helical" evidence="8">
    <location>
        <begin position="212"/>
        <end position="230"/>
    </location>
</feature>
<comment type="caution">
    <text evidence="10">The sequence shown here is derived from an EMBL/GenBank/DDBJ whole genome shotgun (WGS) entry which is preliminary data.</text>
</comment>
<keyword evidence="7" id="KW-0807">Transducer</keyword>
<feature type="transmembrane region" description="Helical" evidence="8">
    <location>
        <begin position="794"/>
        <end position="819"/>
    </location>
</feature>
<feature type="transmembrane region" description="Helical" evidence="8">
    <location>
        <begin position="74"/>
        <end position="96"/>
    </location>
</feature>
<dbReference type="Gene3D" id="1.20.1070.10">
    <property type="entry name" value="Rhodopsin 7-helix transmembrane proteins"/>
    <property type="match status" value="3"/>
</dbReference>
<evidence type="ECO:0000259" key="9">
    <source>
        <dbReference type="PROSITE" id="PS50262"/>
    </source>
</evidence>
<comment type="subcellular location">
    <subcellularLocation>
        <location evidence="1">Membrane</location>
        <topology evidence="1">Multi-pass membrane protein</topology>
    </subcellularLocation>
</comment>
<feature type="non-terminal residue" evidence="10">
    <location>
        <position position="1"/>
    </location>
</feature>
<proteinExistence type="predicted"/>
<feature type="transmembrane region" description="Helical" evidence="8">
    <location>
        <begin position="304"/>
        <end position="324"/>
    </location>
</feature>
<feature type="transmembrane region" description="Helical" evidence="8">
    <location>
        <begin position="430"/>
        <end position="449"/>
    </location>
</feature>
<dbReference type="PANTHER" id="PTHR45695">
    <property type="entry name" value="LEUCOKININ RECEPTOR-RELATED"/>
    <property type="match status" value="1"/>
</dbReference>
<feature type="transmembrane region" description="Helical" evidence="8">
    <location>
        <begin position="117"/>
        <end position="138"/>
    </location>
</feature>
<feature type="transmembrane region" description="Helical" evidence="8">
    <location>
        <begin position="608"/>
        <end position="631"/>
    </location>
</feature>
<evidence type="ECO:0000313" key="11">
    <source>
        <dbReference type="Proteomes" id="UP001159427"/>
    </source>
</evidence>
<evidence type="ECO:0000256" key="5">
    <source>
        <dbReference type="ARBA" id="ARBA00023136"/>
    </source>
</evidence>
<evidence type="ECO:0000256" key="4">
    <source>
        <dbReference type="ARBA" id="ARBA00023040"/>
    </source>
</evidence>
<feature type="transmembrane region" description="Helical" evidence="8">
    <location>
        <begin position="651"/>
        <end position="673"/>
    </location>
</feature>
<keyword evidence="6" id="KW-0675">Receptor</keyword>
<keyword evidence="11" id="KW-1185">Reference proteome</keyword>
<dbReference type="InterPro" id="IPR017452">
    <property type="entry name" value="GPCR_Rhodpsn_7TM"/>
</dbReference>
<feature type="transmembrane region" description="Helical" evidence="8">
    <location>
        <begin position="162"/>
        <end position="183"/>
    </location>
</feature>
<feature type="domain" description="G-protein coupled receptors family 1 profile" evidence="9">
    <location>
        <begin position="591"/>
        <end position="844"/>
    </location>
</feature>
<evidence type="ECO:0000256" key="6">
    <source>
        <dbReference type="ARBA" id="ARBA00023170"/>
    </source>
</evidence>
<dbReference type="Pfam" id="PF00001">
    <property type="entry name" value="7tm_1"/>
    <property type="match status" value="3"/>
</dbReference>
<keyword evidence="2 8" id="KW-0812">Transmembrane</keyword>
<feature type="transmembrane region" description="Helical" evidence="8">
    <location>
        <begin position="484"/>
        <end position="507"/>
    </location>
</feature>
<dbReference type="CDD" id="cd00637">
    <property type="entry name" value="7tm_classA_rhodopsin-like"/>
    <property type="match status" value="3"/>
</dbReference>
<dbReference type="PANTHER" id="PTHR45695:SF9">
    <property type="entry name" value="LEUCOKININ RECEPTOR"/>
    <property type="match status" value="1"/>
</dbReference>
<feature type="transmembrane region" description="Helical" evidence="8">
    <location>
        <begin position="739"/>
        <end position="759"/>
    </location>
</feature>
<evidence type="ECO:0000313" key="10">
    <source>
        <dbReference type="EMBL" id="CAH3030154.1"/>
    </source>
</evidence>
<feature type="non-terminal residue" evidence="10">
    <location>
        <position position="859"/>
    </location>
</feature>
<accession>A0ABN8MK90</accession>
<dbReference type="PROSITE" id="PS50262">
    <property type="entry name" value="G_PROTEIN_RECEP_F1_2"/>
    <property type="match status" value="3"/>
</dbReference>
<gene>
    <name evidence="10" type="ORF">PEVE_00037474</name>
</gene>
<evidence type="ECO:0000256" key="2">
    <source>
        <dbReference type="ARBA" id="ARBA00022692"/>
    </source>
</evidence>
<evidence type="ECO:0000256" key="1">
    <source>
        <dbReference type="ARBA" id="ARBA00004141"/>
    </source>
</evidence>
<feature type="transmembrane region" description="Helical" evidence="8">
    <location>
        <begin position="385"/>
        <end position="406"/>
    </location>
</feature>
<name>A0ABN8MK90_9CNID</name>
<feature type="domain" description="G-protein coupled receptors family 1 profile" evidence="9">
    <location>
        <begin position="271"/>
        <end position="534"/>
    </location>
</feature>
<feature type="transmembrane region" description="Helical" evidence="8">
    <location>
        <begin position="250"/>
        <end position="269"/>
    </location>
</feature>
<evidence type="ECO:0000256" key="3">
    <source>
        <dbReference type="ARBA" id="ARBA00022989"/>
    </source>
</evidence>
<dbReference type="Proteomes" id="UP001159427">
    <property type="component" value="Unassembled WGS sequence"/>
</dbReference>
<feature type="transmembrane region" description="Helical" evidence="8">
    <location>
        <begin position="6"/>
        <end position="27"/>
    </location>
</feature>
<keyword evidence="5 8" id="KW-0472">Membrane</keyword>
<reference evidence="10 11" key="1">
    <citation type="submission" date="2022-05" db="EMBL/GenBank/DDBJ databases">
        <authorList>
            <consortium name="Genoscope - CEA"/>
            <person name="William W."/>
        </authorList>
    </citation>
    <scope>NUCLEOTIDE SEQUENCE [LARGE SCALE GENOMIC DNA]</scope>
</reference>
<dbReference type="SUPFAM" id="SSF81321">
    <property type="entry name" value="Family A G protein-coupled receptor-like"/>
    <property type="match status" value="3"/>
</dbReference>
<protein>
    <recommendedName>
        <fullName evidence="9">G-protein coupled receptors family 1 profile domain-containing protein</fullName>
    </recommendedName>
</protein>
<keyword evidence="3 8" id="KW-1133">Transmembrane helix</keyword>
<feature type="domain" description="G-protein coupled receptors family 1 profile" evidence="9">
    <location>
        <begin position="18"/>
        <end position="266"/>
    </location>
</feature>
<keyword evidence="4" id="KW-0297">G-protein coupled receptor</keyword>
<feature type="transmembrane region" description="Helical" evidence="8">
    <location>
        <begin position="694"/>
        <end position="716"/>
    </location>
</feature>